<sequence length="64" mass="7674">MFYGRKCKIFKAVMPIKSYHKKLNFVKNLDKIESFVAVFAKKFVNQKDKKINTNFCQTYQVFKT</sequence>
<dbReference type="AlphaFoldDB" id="A0A0T5VJR6"/>
<gene>
    <name evidence="1" type="ORF">ASU31_20910</name>
</gene>
<reference evidence="1 2" key="1">
    <citation type="submission" date="2015-11" db="EMBL/GenBank/DDBJ databases">
        <title>Sequence of Pedobacter ginsenosidimutans.</title>
        <authorList>
            <person name="Carson E."/>
            <person name="Keyser V."/>
            <person name="Newman J."/>
            <person name="Miller J."/>
        </authorList>
    </citation>
    <scope>NUCLEOTIDE SEQUENCE [LARGE SCALE GENOMIC DNA]</scope>
    <source>
        <strain evidence="1 2">KACC 14530</strain>
    </source>
</reference>
<protein>
    <submittedName>
        <fullName evidence="1">Uncharacterized protein</fullName>
    </submittedName>
</protein>
<name>A0A0T5VJR6_9SPHI</name>
<evidence type="ECO:0000313" key="1">
    <source>
        <dbReference type="EMBL" id="KRT14124.1"/>
    </source>
</evidence>
<dbReference type="STRING" id="687842.ASU31_20910"/>
<organism evidence="1 2">
    <name type="scientific">Pedobacter ginsenosidimutans</name>
    <dbReference type="NCBI Taxonomy" id="687842"/>
    <lineage>
        <taxon>Bacteria</taxon>
        <taxon>Pseudomonadati</taxon>
        <taxon>Bacteroidota</taxon>
        <taxon>Sphingobacteriia</taxon>
        <taxon>Sphingobacteriales</taxon>
        <taxon>Sphingobacteriaceae</taxon>
        <taxon>Pedobacter</taxon>
    </lineage>
</organism>
<comment type="caution">
    <text evidence="1">The sequence shown here is derived from an EMBL/GenBank/DDBJ whole genome shotgun (WGS) entry which is preliminary data.</text>
</comment>
<dbReference type="Proteomes" id="UP000051950">
    <property type="component" value="Unassembled WGS sequence"/>
</dbReference>
<dbReference type="EMBL" id="LMZQ01000024">
    <property type="protein sequence ID" value="KRT14124.1"/>
    <property type="molecule type" value="Genomic_DNA"/>
</dbReference>
<evidence type="ECO:0000313" key="2">
    <source>
        <dbReference type="Proteomes" id="UP000051950"/>
    </source>
</evidence>
<keyword evidence="2" id="KW-1185">Reference proteome</keyword>
<accession>A0A0T5VJR6</accession>
<proteinExistence type="predicted"/>